<organism evidence="1 2">
    <name type="scientific">Caerostris extrusa</name>
    <name type="common">Bark spider</name>
    <name type="synonym">Caerostris bankana</name>
    <dbReference type="NCBI Taxonomy" id="172846"/>
    <lineage>
        <taxon>Eukaryota</taxon>
        <taxon>Metazoa</taxon>
        <taxon>Ecdysozoa</taxon>
        <taxon>Arthropoda</taxon>
        <taxon>Chelicerata</taxon>
        <taxon>Arachnida</taxon>
        <taxon>Araneae</taxon>
        <taxon>Araneomorphae</taxon>
        <taxon>Entelegynae</taxon>
        <taxon>Araneoidea</taxon>
        <taxon>Araneidae</taxon>
        <taxon>Caerostris</taxon>
    </lineage>
</organism>
<evidence type="ECO:0000313" key="2">
    <source>
        <dbReference type="Proteomes" id="UP001054945"/>
    </source>
</evidence>
<keyword evidence="2" id="KW-1185">Reference proteome</keyword>
<dbReference type="EMBL" id="BPLR01004427">
    <property type="protein sequence ID" value="GIX94795.1"/>
    <property type="molecule type" value="Genomic_DNA"/>
</dbReference>
<name>A0AAV4PC74_CAEEX</name>
<evidence type="ECO:0000313" key="1">
    <source>
        <dbReference type="EMBL" id="GIX94795.1"/>
    </source>
</evidence>
<sequence>MDLRKVSPIAIKTRSHPICGNASLTTVLLKSRHLPFGCALPDYEGNEKRNVTCVKKFGGKTHESSLCDLSSKPHSEQNCSNSDCNVLKRFRL</sequence>
<gene>
    <name evidence="1" type="ORF">CEXT_193501</name>
</gene>
<proteinExistence type="predicted"/>
<protein>
    <submittedName>
        <fullName evidence="1">Uncharacterized protein</fullName>
    </submittedName>
</protein>
<accession>A0AAV4PC74</accession>
<dbReference type="Pfam" id="PF19030">
    <property type="entry name" value="TSP1_ADAMTS"/>
    <property type="match status" value="1"/>
</dbReference>
<dbReference type="Proteomes" id="UP001054945">
    <property type="component" value="Unassembled WGS sequence"/>
</dbReference>
<dbReference type="AlphaFoldDB" id="A0AAV4PC74"/>
<comment type="caution">
    <text evidence="1">The sequence shown here is derived from an EMBL/GenBank/DDBJ whole genome shotgun (WGS) entry which is preliminary data.</text>
</comment>
<reference evidence="1 2" key="1">
    <citation type="submission" date="2021-06" db="EMBL/GenBank/DDBJ databases">
        <title>Caerostris extrusa draft genome.</title>
        <authorList>
            <person name="Kono N."/>
            <person name="Arakawa K."/>
        </authorList>
    </citation>
    <scope>NUCLEOTIDE SEQUENCE [LARGE SCALE GENOMIC DNA]</scope>
</reference>